<reference evidence="1" key="1">
    <citation type="submission" date="2020-11" db="EMBL/GenBank/DDBJ databases">
        <authorList>
            <person name="Koelle M."/>
            <person name="Horta M.A.C."/>
            <person name="Nowrousian M."/>
            <person name="Ohm R.A."/>
            <person name="Benz P."/>
            <person name="Pilgard A."/>
        </authorList>
    </citation>
    <scope>NUCLEOTIDE SEQUENCE</scope>
    <source>
        <strain evidence="1">FPRL280</strain>
    </source>
</reference>
<protein>
    <submittedName>
        <fullName evidence="1">Uncharacterized protein</fullName>
    </submittedName>
</protein>
<organism evidence="1 2">
    <name type="scientific">Rhodonia placenta</name>
    <dbReference type="NCBI Taxonomy" id="104341"/>
    <lineage>
        <taxon>Eukaryota</taxon>
        <taxon>Fungi</taxon>
        <taxon>Dikarya</taxon>
        <taxon>Basidiomycota</taxon>
        <taxon>Agaricomycotina</taxon>
        <taxon>Agaricomycetes</taxon>
        <taxon>Polyporales</taxon>
        <taxon>Adustoporiaceae</taxon>
        <taxon>Rhodonia</taxon>
    </lineage>
</organism>
<name>A0A8H7NRC1_9APHY</name>
<proteinExistence type="predicted"/>
<comment type="caution">
    <text evidence="1">The sequence shown here is derived from an EMBL/GenBank/DDBJ whole genome shotgun (WGS) entry which is preliminary data.</text>
</comment>
<reference evidence="1" key="2">
    <citation type="journal article" name="Front. Microbiol.">
        <title>Degradative Capacity of Two Strains of Rhodonia placenta: From Phenotype to Genotype.</title>
        <authorList>
            <person name="Kolle M."/>
            <person name="Horta M.A.C."/>
            <person name="Nowrousian M."/>
            <person name="Ohm R.A."/>
            <person name="Benz J.P."/>
            <person name="Pilgard A."/>
        </authorList>
    </citation>
    <scope>NUCLEOTIDE SEQUENCE</scope>
    <source>
        <strain evidence="1">FPRL280</strain>
    </source>
</reference>
<evidence type="ECO:0000313" key="2">
    <source>
        <dbReference type="Proteomes" id="UP000639403"/>
    </source>
</evidence>
<dbReference type="EMBL" id="JADOXO010001527">
    <property type="protein sequence ID" value="KAF9795073.1"/>
    <property type="molecule type" value="Genomic_DNA"/>
</dbReference>
<accession>A0A8H7NRC1</accession>
<dbReference type="Proteomes" id="UP000639403">
    <property type="component" value="Unassembled WGS sequence"/>
</dbReference>
<sequence>MEHSTKTEASRK</sequence>
<gene>
    <name evidence="1" type="ORF">IEO21_11096</name>
</gene>
<evidence type="ECO:0000313" key="1">
    <source>
        <dbReference type="EMBL" id="KAF9795073.1"/>
    </source>
</evidence>